<dbReference type="GO" id="GO:0008137">
    <property type="term" value="F:NADH dehydrogenase (ubiquinone) activity"/>
    <property type="evidence" value="ECO:0007669"/>
    <property type="project" value="UniProtKB-EC"/>
</dbReference>
<comment type="subcellular location">
    <subcellularLocation>
        <location evidence="2">Mitochondrion inner membrane</location>
        <topology evidence="2">Multi-pass membrane protein</topology>
    </subcellularLocation>
</comment>
<dbReference type="InterPro" id="IPR010934">
    <property type="entry name" value="NADH_DH_su5_C"/>
</dbReference>
<feature type="transmembrane region" description="Helical" evidence="18">
    <location>
        <begin position="176"/>
        <end position="194"/>
    </location>
</feature>
<feature type="transmembrane region" description="Helical" evidence="18">
    <location>
        <begin position="48"/>
        <end position="74"/>
    </location>
</feature>
<evidence type="ECO:0000256" key="11">
    <source>
        <dbReference type="ARBA" id="ARBA00022989"/>
    </source>
</evidence>
<dbReference type="InterPro" id="IPR001750">
    <property type="entry name" value="ND/Mrp_TM"/>
</dbReference>
<evidence type="ECO:0000256" key="15">
    <source>
        <dbReference type="ARBA" id="ARBA00023136"/>
    </source>
</evidence>
<keyword evidence="6" id="KW-0679">Respiratory chain</keyword>
<keyword evidence="10" id="KW-0249">Electron transport</keyword>
<evidence type="ECO:0000256" key="16">
    <source>
        <dbReference type="ARBA" id="ARBA00031027"/>
    </source>
</evidence>
<evidence type="ECO:0000256" key="10">
    <source>
        <dbReference type="ARBA" id="ARBA00022982"/>
    </source>
</evidence>
<accession>A0A3Q8U9V9</accession>
<feature type="transmembrane region" description="Helical" evidence="18">
    <location>
        <begin position="206"/>
        <end position="226"/>
    </location>
</feature>
<keyword evidence="13" id="KW-0830">Ubiquinone</keyword>
<keyword evidence="12" id="KW-0520">NAD</keyword>
<gene>
    <name evidence="21" type="primary">nad5</name>
</gene>
<evidence type="ECO:0000259" key="20">
    <source>
        <dbReference type="Pfam" id="PF06455"/>
    </source>
</evidence>
<feature type="transmembrane region" description="Helical" evidence="18">
    <location>
        <begin position="110"/>
        <end position="128"/>
    </location>
</feature>
<geneLocation type="mitochondrion" evidence="21"/>
<sequence>MINYYLWSLYLLIFSLYMFLSSMFFMMMNYSILIYWNFFSMNSLEMSMILFFDWMTFLFIFCVFFISSMIMIYCCDYMKIEYNKNMFLYLMILFIMSMMFLIISPNLISILLGWDGLGLISFILVIYYQNVFSMNSGMLTILMNRVGDVLILLSIGWLSFLGSWNFMNFYYLDEKFLFFLIIIIAFTKSAQFPFSSWLPAAMAAPTPVSSLVHSSTLVTAGVYLLIRFKLFIFQNNFLLKYIMYISLITMLFASISGIIDYDLKKIVAFSTLSQLSFMFIMYSFKNIELVFFHLIIHALFKSLMFMSCGSIIHSSMGIQDIRFMGNSYFKLPISVSILMISMFSLCGFPFVSGFYSKDQIIENFYNFDSMIYFFILMFLSILMSFVYSFRVLFYLVKDSFLCCSMMSFSEEKNMIFSMIILMMFSIAFGMMMNWMIFYSIEICFVEIFEKLIIYKFYLIIFYFLVIFLMSSIIINWKKIFFFFYNLWNLNKIFKSHEIMFLFGMKLFFSMDKGWNEIYKFSLMKIIKLFINMNNLMKNFILMFLLWMLMILILI</sequence>
<dbReference type="EMBL" id="MG923487">
    <property type="protein sequence ID" value="AZL93134.1"/>
    <property type="molecule type" value="Genomic_DNA"/>
</dbReference>
<feature type="transmembrane region" description="Helical" evidence="18">
    <location>
        <begin position="86"/>
        <end position="104"/>
    </location>
</feature>
<keyword evidence="14 21" id="KW-0496">Mitochondrion</keyword>
<feature type="transmembrane region" description="Helical" evidence="18">
    <location>
        <begin position="266"/>
        <end position="284"/>
    </location>
</feature>
<evidence type="ECO:0000256" key="18">
    <source>
        <dbReference type="SAM" id="Phobius"/>
    </source>
</evidence>
<feature type="transmembrane region" description="Helical" evidence="18">
    <location>
        <begin position="7"/>
        <end position="36"/>
    </location>
</feature>
<name>A0A3Q8U9V9_9HYME</name>
<feature type="transmembrane region" description="Helical" evidence="18">
    <location>
        <begin position="456"/>
        <end position="476"/>
    </location>
</feature>
<dbReference type="PANTHER" id="PTHR42829">
    <property type="entry name" value="NADH-UBIQUINONE OXIDOREDUCTASE CHAIN 5"/>
    <property type="match status" value="1"/>
</dbReference>
<evidence type="ECO:0000256" key="17">
    <source>
        <dbReference type="ARBA" id="ARBA00049551"/>
    </source>
</evidence>
<evidence type="ECO:0000256" key="8">
    <source>
        <dbReference type="ARBA" id="ARBA00022792"/>
    </source>
</evidence>
<dbReference type="GO" id="GO:0042773">
    <property type="term" value="P:ATP synthesis coupled electron transport"/>
    <property type="evidence" value="ECO:0007669"/>
    <property type="project" value="InterPro"/>
</dbReference>
<dbReference type="GO" id="GO:0005743">
    <property type="term" value="C:mitochondrial inner membrane"/>
    <property type="evidence" value="ECO:0007669"/>
    <property type="project" value="UniProtKB-SubCell"/>
</dbReference>
<organism evidence="21">
    <name type="scientific">Brachymeria sp. ZJUH_2016006</name>
    <dbReference type="NCBI Taxonomy" id="2491152"/>
    <lineage>
        <taxon>Eukaryota</taxon>
        <taxon>Metazoa</taxon>
        <taxon>Ecdysozoa</taxon>
        <taxon>Arthropoda</taxon>
        <taxon>Hexapoda</taxon>
        <taxon>Insecta</taxon>
        <taxon>Pterygota</taxon>
        <taxon>Neoptera</taxon>
        <taxon>Endopterygota</taxon>
        <taxon>Hymenoptera</taxon>
        <taxon>Apocrita</taxon>
        <taxon>Proctotrupomorpha</taxon>
        <taxon>Chalcidoidea</taxon>
        <taxon>Chalcididae</taxon>
        <taxon>Chalcidinae</taxon>
        <taxon>Brachymeria</taxon>
    </lineage>
</organism>
<feature type="transmembrane region" description="Helical" evidence="18">
    <location>
        <begin position="290"/>
        <end position="312"/>
    </location>
</feature>
<feature type="domain" description="NADH:quinone oxidoreductase/Mrp antiporter transmembrane" evidence="19">
    <location>
        <begin position="104"/>
        <end position="381"/>
    </location>
</feature>
<dbReference type="InterPro" id="IPR003945">
    <property type="entry name" value="NU5C-like"/>
</dbReference>
<keyword evidence="9" id="KW-1278">Translocase</keyword>
<comment type="function">
    <text evidence="1">Core subunit of the mitochondrial membrane respiratory chain NADH dehydrogenase (Complex I) that is believed to belong to the minimal assembly required for catalysis. Complex I functions in the transfer of electrons from NADH to the respiratory chain. The immediate electron acceptor for the enzyme is believed to be ubiquinone.</text>
</comment>
<dbReference type="GO" id="GO:0003954">
    <property type="term" value="F:NADH dehydrogenase activity"/>
    <property type="evidence" value="ECO:0007669"/>
    <property type="project" value="TreeGrafter"/>
</dbReference>
<feature type="domain" description="NADH dehydrogenase subunit 5 C-terminal" evidence="20">
    <location>
        <begin position="387"/>
        <end position="554"/>
    </location>
</feature>
<dbReference type="GO" id="GO:0015990">
    <property type="term" value="P:electron transport coupled proton transport"/>
    <property type="evidence" value="ECO:0007669"/>
    <property type="project" value="TreeGrafter"/>
</dbReference>
<reference evidence="21" key="1">
    <citation type="journal article" date="2018" name="Mol. Phylogenet. Evol.">
        <title>Mitochondrial phylogenomics of the Hymenoptera.</title>
        <authorList>
            <person name="Tang P."/>
            <person name="Zhu J.C."/>
            <person name="Zheng B.Y."/>
            <person name="Wei S.J."/>
            <person name="Sharkey M."/>
            <person name="Chen X.X."/>
            <person name="Vogler A.P."/>
        </authorList>
    </citation>
    <scope>NUCLEOTIDE SEQUENCE</scope>
</reference>
<evidence type="ECO:0000256" key="9">
    <source>
        <dbReference type="ARBA" id="ARBA00022967"/>
    </source>
</evidence>
<evidence type="ECO:0000256" key="13">
    <source>
        <dbReference type="ARBA" id="ARBA00023075"/>
    </source>
</evidence>
<evidence type="ECO:0000256" key="1">
    <source>
        <dbReference type="ARBA" id="ARBA00003257"/>
    </source>
</evidence>
<dbReference type="PANTHER" id="PTHR42829:SF2">
    <property type="entry name" value="NADH-UBIQUINONE OXIDOREDUCTASE CHAIN 5"/>
    <property type="match status" value="1"/>
</dbReference>
<dbReference type="PRINTS" id="PR01434">
    <property type="entry name" value="NADHDHGNASE5"/>
</dbReference>
<feature type="transmembrane region" description="Helical" evidence="18">
    <location>
        <begin position="238"/>
        <end position="259"/>
    </location>
</feature>
<keyword evidence="5" id="KW-0813">Transport</keyword>
<keyword evidence="15 18" id="KW-0472">Membrane</keyword>
<evidence type="ECO:0000256" key="4">
    <source>
        <dbReference type="ARBA" id="ARBA00021096"/>
    </source>
</evidence>
<evidence type="ECO:0000256" key="7">
    <source>
        <dbReference type="ARBA" id="ARBA00022692"/>
    </source>
</evidence>
<protein>
    <recommendedName>
        <fullName evidence="4">NADH-ubiquinone oxidoreductase chain 5</fullName>
        <ecNumber evidence="3">7.1.1.2</ecNumber>
    </recommendedName>
    <alternativeName>
        <fullName evidence="16">NADH dehydrogenase subunit 5</fullName>
    </alternativeName>
</protein>
<dbReference type="AlphaFoldDB" id="A0A3Q8U9V9"/>
<evidence type="ECO:0000256" key="3">
    <source>
        <dbReference type="ARBA" id="ARBA00012944"/>
    </source>
</evidence>
<feature type="transmembrane region" description="Helical" evidence="18">
    <location>
        <begin position="333"/>
        <end position="351"/>
    </location>
</feature>
<dbReference type="Pfam" id="PF00361">
    <property type="entry name" value="Proton_antipo_M"/>
    <property type="match status" value="1"/>
</dbReference>
<evidence type="ECO:0000256" key="6">
    <source>
        <dbReference type="ARBA" id="ARBA00022660"/>
    </source>
</evidence>
<evidence type="ECO:0000256" key="14">
    <source>
        <dbReference type="ARBA" id="ARBA00023128"/>
    </source>
</evidence>
<feature type="transmembrane region" description="Helical" evidence="18">
    <location>
        <begin position="535"/>
        <end position="553"/>
    </location>
</feature>
<evidence type="ECO:0000256" key="5">
    <source>
        <dbReference type="ARBA" id="ARBA00022448"/>
    </source>
</evidence>
<feature type="transmembrane region" description="Helical" evidence="18">
    <location>
        <begin position="371"/>
        <end position="393"/>
    </location>
</feature>
<evidence type="ECO:0000256" key="12">
    <source>
        <dbReference type="ARBA" id="ARBA00023027"/>
    </source>
</evidence>
<evidence type="ECO:0000313" key="21">
    <source>
        <dbReference type="EMBL" id="AZL93134.1"/>
    </source>
</evidence>
<keyword evidence="7 18" id="KW-0812">Transmembrane</keyword>
<evidence type="ECO:0000256" key="2">
    <source>
        <dbReference type="ARBA" id="ARBA00004448"/>
    </source>
</evidence>
<feature type="transmembrane region" description="Helical" evidence="18">
    <location>
        <begin position="149"/>
        <end position="170"/>
    </location>
</feature>
<dbReference type="Pfam" id="PF06455">
    <property type="entry name" value="NADH5_C"/>
    <property type="match status" value="1"/>
</dbReference>
<keyword evidence="8" id="KW-0999">Mitochondrion inner membrane</keyword>
<evidence type="ECO:0000259" key="19">
    <source>
        <dbReference type="Pfam" id="PF00361"/>
    </source>
</evidence>
<dbReference type="EC" id="7.1.1.2" evidence="3"/>
<feature type="transmembrane region" description="Helical" evidence="18">
    <location>
        <begin position="414"/>
        <end position="436"/>
    </location>
</feature>
<keyword evidence="11 18" id="KW-1133">Transmembrane helix</keyword>
<proteinExistence type="predicted"/>
<comment type="catalytic activity">
    <reaction evidence="17">
        <text>a ubiquinone + NADH + 5 H(+)(in) = a ubiquinol + NAD(+) + 4 H(+)(out)</text>
        <dbReference type="Rhea" id="RHEA:29091"/>
        <dbReference type="Rhea" id="RHEA-COMP:9565"/>
        <dbReference type="Rhea" id="RHEA-COMP:9566"/>
        <dbReference type="ChEBI" id="CHEBI:15378"/>
        <dbReference type="ChEBI" id="CHEBI:16389"/>
        <dbReference type="ChEBI" id="CHEBI:17976"/>
        <dbReference type="ChEBI" id="CHEBI:57540"/>
        <dbReference type="ChEBI" id="CHEBI:57945"/>
        <dbReference type="EC" id="7.1.1.2"/>
    </reaction>
</comment>